<dbReference type="Proteomes" id="UP001233172">
    <property type="component" value="Unassembled WGS sequence"/>
</dbReference>
<proteinExistence type="predicted"/>
<dbReference type="EMBL" id="JASAOG010000056">
    <property type="protein sequence ID" value="KAK0057294.1"/>
    <property type="molecule type" value="Genomic_DNA"/>
</dbReference>
<sequence>MCNGKLWGHSQWNGLSDEVNSSVLYRQLCLNHCPGRVPRRPAFVQLQPWRQQVLHTTSVEQIAPPSVATNVIEAWSDSPHTEVSGCTSEILSFSSSDHNNHSDDQL</sequence>
<keyword evidence="2" id="KW-1185">Reference proteome</keyword>
<dbReference type="AlphaFoldDB" id="A0AAD8BP82"/>
<reference evidence="1" key="2">
    <citation type="submission" date="2023-04" db="EMBL/GenBank/DDBJ databases">
        <authorList>
            <person name="Bu L."/>
            <person name="Lu L."/>
            <person name="Laidemitt M.R."/>
            <person name="Zhang S.M."/>
            <person name="Mutuku M."/>
            <person name="Mkoji G."/>
            <person name="Steinauer M."/>
            <person name="Loker E.S."/>
        </authorList>
    </citation>
    <scope>NUCLEOTIDE SEQUENCE</scope>
    <source>
        <strain evidence="1">KasaAsao</strain>
        <tissue evidence="1">Whole Snail</tissue>
    </source>
</reference>
<organism evidence="1 2">
    <name type="scientific">Biomphalaria pfeifferi</name>
    <name type="common">Bloodfluke planorb</name>
    <name type="synonym">Freshwater snail</name>
    <dbReference type="NCBI Taxonomy" id="112525"/>
    <lineage>
        <taxon>Eukaryota</taxon>
        <taxon>Metazoa</taxon>
        <taxon>Spiralia</taxon>
        <taxon>Lophotrochozoa</taxon>
        <taxon>Mollusca</taxon>
        <taxon>Gastropoda</taxon>
        <taxon>Heterobranchia</taxon>
        <taxon>Euthyneura</taxon>
        <taxon>Panpulmonata</taxon>
        <taxon>Hygrophila</taxon>
        <taxon>Lymnaeoidea</taxon>
        <taxon>Planorbidae</taxon>
        <taxon>Biomphalaria</taxon>
    </lineage>
</organism>
<evidence type="ECO:0000313" key="2">
    <source>
        <dbReference type="Proteomes" id="UP001233172"/>
    </source>
</evidence>
<reference evidence="1" key="1">
    <citation type="journal article" date="2023" name="PLoS Negl. Trop. Dis.">
        <title>A genome sequence for Biomphalaria pfeifferi, the major vector snail for the human-infecting parasite Schistosoma mansoni.</title>
        <authorList>
            <person name="Bu L."/>
            <person name="Lu L."/>
            <person name="Laidemitt M.R."/>
            <person name="Zhang S.M."/>
            <person name="Mutuku M."/>
            <person name="Mkoji G."/>
            <person name="Steinauer M."/>
            <person name="Loker E.S."/>
        </authorList>
    </citation>
    <scope>NUCLEOTIDE SEQUENCE</scope>
    <source>
        <strain evidence="1">KasaAsao</strain>
    </source>
</reference>
<protein>
    <submittedName>
        <fullName evidence="1">Uncharacterized protein</fullName>
    </submittedName>
</protein>
<comment type="caution">
    <text evidence="1">The sequence shown here is derived from an EMBL/GenBank/DDBJ whole genome shotgun (WGS) entry which is preliminary data.</text>
</comment>
<evidence type="ECO:0000313" key="1">
    <source>
        <dbReference type="EMBL" id="KAK0057294.1"/>
    </source>
</evidence>
<accession>A0AAD8BP82</accession>
<gene>
    <name evidence="1" type="ORF">Bpfe_013387</name>
</gene>
<name>A0AAD8BP82_BIOPF</name>